<feature type="region of interest" description="Disordered" evidence="1">
    <location>
        <begin position="47"/>
        <end position="70"/>
    </location>
</feature>
<keyword evidence="2" id="KW-0472">Membrane</keyword>
<dbReference type="EMBL" id="DXGK01000036">
    <property type="protein sequence ID" value="HIW70130.1"/>
    <property type="molecule type" value="Genomic_DNA"/>
</dbReference>
<dbReference type="AlphaFoldDB" id="A0A9D1QMN1"/>
<proteinExistence type="predicted"/>
<feature type="transmembrane region" description="Helical" evidence="2">
    <location>
        <begin position="21"/>
        <end position="43"/>
    </location>
</feature>
<organism evidence="3 4">
    <name type="scientific">Candidatus Limosilactobacillus merdipullorum</name>
    <dbReference type="NCBI Taxonomy" id="2838653"/>
    <lineage>
        <taxon>Bacteria</taxon>
        <taxon>Bacillati</taxon>
        <taxon>Bacillota</taxon>
        <taxon>Bacilli</taxon>
        <taxon>Lactobacillales</taxon>
        <taxon>Lactobacillaceae</taxon>
        <taxon>Limosilactobacillus</taxon>
    </lineage>
</organism>
<evidence type="ECO:0000313" key="3">
    <source>
        <dbReference type="EMBL" id="HIW70130.1"/>
    </source>
</evidence>
<feature type="compositionally biased region" description="Low complexity" evidence="1">
    <location>
        <begin position="47"/>
        <end position="56"/>
    </location>
</feature>
<sequence>MSEGEKSNYVQGLKRQKKHRIVGGIVTIIALILLFFVFIVFTMKPTTEPTTTSTKSEQVESRKHQQRPMSRIEAGRAISNELFELKDAAEDYQDNGDQQALMSRLQDLQTQNQQLETRLPEGHAKEAVQTINKTASQVEQNPKNAGNIVQNNVNDLAQQSGFWGNIYYRIRSLISSYQ</sequence>
<evidence type="ECO:0000256" key="2">
    <source>
        <dbReference type="SAM" id="Phobius"/>
    </source>
</evidence>
<gene>
    <name evidence="3" type="ORF">H9876_01925</name>
</gene>
<keyword evidence="2" id="KW-1133">Transmembrane helix</keyword>
<evidence type="ECO:0000313" key="4">
    <source>
        <dbReference type="Proteomes" id="UP000886878"/>
    </source>
</evidence>
<comment type="caution">
    <text evidence="3">The sequence shown here is derived from an EMBL/GenBank/DDBJ whole genome shotgun (WGS) entry which is preliminary data.</text>
</comment>
<protein>
    <submittedName>
        <fullName evidence="3">Uncharacterized protein</fullName>
    </submittedName>
</protein>
<reference evidence="3" key="2">
    <citation type="submission" date="2021-04" db="EMBL/GenBank/DDBJ databases">
        <authorList>
            <person name="Gilroy R."/>
        </authorList>
    </citation>
    <scope>NUCLEOTIDE SEQUENCE</scope>
    <source>
        <strain evidence="3">ChiHejej3B27-2180</strain>
    </source>
</reference>
<accession>A0A9D1QMN1</accession>
<dbReference type="Proteomes" id="UP000886878">
    <property type="component" value="Unassembled WGS sequence"/>
</dbReference>
<evidence type="ECO:0000256" key="1">
    <source>
        <dbReference type="SAM" id="MobiDB-lite"/>
    </source>
</evidence>
<keyword evidence="2" id="KW-0812">Transmembrane</keyword>
<reference evidence="3" key="1">
    <citation type="journal article" date="2021" name="PeerJ">
        <title>Extensive microbial diversity within the chicken gut microbiome revealed by metagenomics and culture.</title>
        <authorList>
            <person name="Gilroy R."/>
            <person name="Ravi A."/>
            <person name="Getino M."/>
            <person name="Pursley I."/>
            <person name="Horton D.L."/>
            <person name="Alikhan N.F."/>
            <person name="Baker D."/>
            <person name="Gharbi K."/>
            <person name="Hall N."/>
            <person name="Watson M."/>
            <person name="Adriaenssens E.M."/>
            <person name="Foster-Nyarko E."/>
            <person name="Jarju S."/>
            <person name="Secka A."/>
            <person name="Antonio M."/>
            <person name="Oren A."/>
            <person name="Chaudhuri R.R."/>
            <person name="La Ragione R."/>
            <person name="Hildebrand F."/>
            <person name="Pallen M.J."/>
        </authorList>
    </citation>
    <scope>NUCLEOTIDE SEQUENCE</scope>
    <source>
        <strain evidence="3">ChiHejej3B27-2180</strain>
    </source>
</reference>
<name>A0A9D1QMN1_9LACO</name>